<dbReference type="KEGG" id="ccro:CMC5_055450"/>
<protein>
    <recommendedName>
        <fullName evidence="2">Multidrug resistance protein MdtA-like C-terminal permuted SH3 domain-containing protein</fullName>
    </recommendedName>
</protein>
<dbReference type="PANTHER" id="PTHR30469:SF15">
    <property type="entry name" value="HLYD FAMILY OF SECRETION PROTEINS"/>
    <property type="match status" value="1"/>
</dbReference>
<comment type="similarity">
    <text evidence="1">Belongs to the membrane fusion protein (MFP) (TC 8.A.1) family.</text>
</comment>
<dbReference type="Gene3D" id="1.10.287.470">
    <property type="entry name" value="Helix hairpin bin"/>
    <property type="match status" value="1"/>
</dbReference>
<accession>A0A0K1EKF2</accession>
<evidence type="ECO:0000256" key="1">
    <source>
        <dbReference type="ARBA" id="ARBA00009477"/>
    </source>
</evidence>
<evidence type="ECO:0000259" key="2">
    <source>
        <dbReference type="Pfam" id="PF25967"/>
    </source>
</evidence>
<reference evidence="3 4" key="1">
    <citation type="submission" date="2015-07" db="EMBL/GenBank/DDBJ databases">
        <title>Genome analysis of myxobacterium Chondromyces crocatus Cm c5 reveals a high potential for natural compound synthesis and the genetic basis for the loss of fruiting body formation.</title>
        <authorList>
            <person name="Zaburannyi N."/>
            <person name="Bunk B."/>
            <person name="Maier J."/>
            <person name="Overmann J."/>
            <person name="Mueller R."/>
        </authorList>
    </citation>
    <scope>NUCLEOTIDE SEQUENCE [LARGE SCALE GENOMIC DNA]</scope>
    <source>
        <strain evidence="3 4">Cm c5</strain>
    </source>
</reference>
<feature type="domain" description="Multidrug resistance protein MdtA-like C-terminal permuted SH3" evidence="2">
    <location>
        <begin position="350"/>
        <end position="401"/>
    </location>
</feature>
<dbReference type="Proteomes" id="UP000067626">
    <property type="component" value="Chromosome"/>
</dbReference>
<organism evidence="3 4">
    <name type="scientific">Chondromyces crocatus</name>
    <dbReference type="NCBI Taxonomy" id="52"/>
    <lineage>
        <taxon>Bacteria</taxon>
        <taxon>Pseudomonadati</taxon>
        <taxon>Myxococcota</taxon>
        <taxon>Polyangia</taxon>
        <taxon>Polyangiales</taxon>
        <taxon>Polyangiaceae</taxon>
        <taxon>Chondromyces</taxon>
    </lineage>
</organism>
<dbReference type="GO" id="GO:1990281">
    <property type="term" value="C:efflux pump complex"/>
    <property type="evidence" value="ECO:0007669"/>
    <property type="project" value="TreeGrafter"/>
</dbReference>
<evidence type="ECO:0000313" key="4">
    <source>
        <dbReference type="Proteomes" id="UP000067626"/>
    </source>
</evidence>
<dbReference type="STRING" id="52.CMC5_055450"/>
<name>A0A0K1EKF2_CHOCO</name>
<dbReference type="EMBL" id="CP012159">
    <property type="protein sequence ID" value="AKT41346.1"/>
    <property type="molecule type" value="Genomic_DNA"/>
</dbReference>
<dbReference type="Gene3D" id="2.40.420.20">
    <property type="match status" value="1"/>
</dbReference>
<dbReference type="Pfam" id="PF25967">
    <property type="entry name" value="RND-MFP_C"/>
    <property type="match status" value="1"/>
</dbReference>
<dbReference type="PANTHER" id="PTHR30469">
    <property type="entry name" value="MULTIDRUG RESISTANCE PROTEIN MDTA"/>
    <property type="match status" value="1"/>
</dbReference>
<dbReference type="SUPFAM" id="SSF111369">
    <property type="entry name" value="HlyD-like secretion proteins"/>
    <property type="match status" value="1"/>
</dbReference>
<keyword evidence="4" id="KW-1185">Reference proteome</keyword>
<dbReference type="InterPro" id="IPR058627">
    <property type="entry name" value="MdtA-like_C"/>
</dbReference>
<dbReference type="NCBIfam" id="TIGR01730">
    <property type="entry name" value="RND_mfp"/>
    <property type="match status" value="1"/>
</dbReference>
<dbReference type="InterPro" id="IPR006143">
    <property type="entry name" value="RND_pump_MFP"/>
</dbReference>
<evidence type="ECO:0000313" key="3">
    <source>
        <dbReference type="EMBL" id="AKT41346.1"/>
    </source>
</evidence>
<sequence>MLARAPFVAPSPRLVRLSWLASIPPSMPETMVRPTRCAAAALALFAATACTDPPPSEAPTSPREAPATLRAEARTLPRTRSYVGTLVAPHDATLSTTSGGRVEAYTFEVGKRVRAGDVLIRLGATELAFASQAAAASATQAAARIAGVKEPAELPGVLAARASLDIAEDAARRAAQLHTQGSMSEQELTRLRTHATAARAEYDVALSGAKAEFGRLRELQAMAGQARAALHDREIRAPFDGLVLERFVDLGQMAAPGTPLLRLVDASEILVRFEVPQFDAHEVVLGRRATVRLQGAPLSAEVARLTPGLVGDASTRRVEARLLDPPDGALLLGARLTVWLDTAENEELVEVPLSAITRTAGLSRAWVLMEGRLEERLLSVARIEGDRVLVRSGIRGGEEVVKEPLADFKRGEEVAL</sequence>
<dbReference type="Gene3D" id="2.40.30.170">
    <property type="match status" value="1"/>
</dbReference>
<dbReference type="AlphaFoldDB" id="A0A0K1EKF2"/>
<proteinExistence type="inferred from homology"/>
<dbReference type="Gene3D" id="2.40.50.100">
    <property type="match status" value="1"/>
</dbReference>
<gene>
    <name evidence="3" type="ORF">CMC5_055450</name>
</gene>
<dbReference type="GO" id="GO:0015562">
    <property type="term" value="F:efflux transmembrane transporter activity"/>
    <property type="evidence" value="ECO:0007669"/>
    <property type="project" value="TreeGrafter"/>
</dbReference>